<name>A0A0G0ZEV7_9BACT</name>
<gene>
    <name evidence="2" type="ORF">UV12_C0009G0009</name>
</gene>
<keyword evidence="1" id="KW-0472">Membrane</keyword>
<evidence type="ECO:0000313" key="2">
    <source>
        <dbReference type="EMBL" id="KKS47270.1"/>
    </source>
</evidence>
<dbReference type="Proteomes" id="UP000034704">
    <property type="component" value="Unassembled WGS sequence"/>
</dbReference>
<dbReference type="STRING" id="1618756.UV12_C0009G0009"/>
<reference evidence="2 3" key="1">
    <citation type="journal article" date="2015" name="Nature">
        <title>rRNA introns, odd ribosomes, and small enigmatic genomes across a large radiation of phyla.</title>
        <authorList>
            <person name="Brown C.T."/>
            <person name="Hug L.A."/>
            <person name="Thomas B.C."/>
            <person name="Sharon I."/>
            <person name="Castelle C.J."/>
            <person name="Singh A."/>
            <person name="Wilkins M.J."/>
            <person name="Williams K.H."/>
            <person name="Banfield J.F."/>
        </authorList>
    </citation>
    <scope>NUCLEOTIDE SEQUENCE [LARGE SCALE GENOMIC DNA]</scope>
</reference>
<proteinExistence type="predicted"/>
<feature type="transmembrane region" description="Helical" evidence="1">
    <location>
        <begin position="22"/>
        <end position="43"/>
    </location>
</feature>
<organism evidence="2 3">
    <name type="scientific">Candidatus Nomurabacteria bacterium GW2011_GWC2_42_20</name>
    <dbReference type="NCBI Taxonomy" id="1618756"/>
    <lineage>
        <taxon>Bacteria</taxon>
        <taxon>Candidatus Nomuraibacteriota</taxon>
    </lineage>
</organism>
<keyword evidence="1" id="KW-0812">Transmembrane</keyword>
<evidence type="ECO:0000313" key="3">
    <source>
        <dbReference type="Proteomes" id="UP000034704"/>
    </source>
</evidence>
<keyword evidence="1" id="KW-1133">Transmembrane helix</keyword>
<protein>
    <submittedName>
        <fullName evidence="2">Uncharacterized protein</fullName>
    </submittedName>
</protein>
<comment type="caution">
    <text evidence="2">The sequence shown here is derived from an EMBL/GenBank/DDBJ whole genome shotgun (WGS) entry which is preliminary data.</text>
</comment>
<sequence>MVNTIVLHCGEVMKKIINILKWSAIAILAGFILLVIARIPFYIQNQKTEEHVAKIHATKLAMDDVMGINLPPDPGTEAHKTVAGIDANENGTRDDVELAIFKEYPGSAKTRAVLLQYALALQMEMVQPVVNSGTVGAVAEQKSRGYLCIGETIPREDFDKFVEESNKLHEFVEKLQLNTVLRKNYRVDFYKKLTSGEVPRDYCDIDLNSLPN</sequence>
<accession>A0A0G0ZEV7</accession>
<evidence type="ECO:0000256" key="1">
    <source>
        <dbReference type="SAM" id="Phobius"/>
    </source>
</evidence>
<dbReference type="EMBL" id="LCDG01000009">
    <property type="protein sequence ID" value="KKS47270.1"/>
    <property type="molecule type" value="Genomic_DNA"/>
</dbReference>
<dbReference type="AlphaFoldDB" id="A0A0G0ZEV7"/>